<evidence type="ECO:0000313" key="3">
    <source>
        <dbReference type="Proteomes" id="UP000800092"/>
    </source>
</evidence>
<evidence type="ECO:0008006" key="4">
    <source>
        <dbReference type="Google" id="ProtNLM"/>
    </source>
</evidence>
<accession>A0A6A6GZM8</accession>
<protein>
    <recommendedName>
        <fullName evidence="4">DUF1772-domain-containing protein</fullName>
    </recommendedName>
</protein>
<gene>
    <name evidence="2" type="ORF">EV356DRAFT_535905</name>
</gene>
<dbReference type="AlphaFoldDB" id="A0A6A6GZM8"/>
<dbReference type="OrthoDB" id="5405107at2759"/>
<keyword evidence="1" id="KW-0472">Membrane</keyword>
<reference evidence="2" key="1">
    <citation type="journal article" date="2020" name="Stud. Mycol.">
        <title>101 Dothideomycetes genomes: a test case for predicting lifestyles and emergence of pathogens.</title>
        <authorList>
            <person name="Haridas S."/>
            <person name="Albert R."/>
            <person name="Binder M."/>
            <person name="Bloem J."/>
            <person name="Labutti K."/>
            <person name="Salamov A."/>
            <person name="Andreopoulos B."/>
            <person name="Baker S."/>
            <person name="Barry K."/>
            <person name="Bills G."/>
            <person name="Bluhm B."/>
            <person name="Cannon C."/>
            <person name="Castanera R."/>
            <person name="Culley D."/>
            <person name="Daum C."/>
            <person name="Ezra D."/>
            <person name="Gonzalez J."/>
            <person name="Henrissat B."/>
            <person name="Kuo A."/>
            <person name="Liang C."/>
            <person name="Lipzen A."/>
            <person name="Lutzoni F."/>
            <person name="Magnuson J."/>
            <person name="Mondo S."/>
            <person name="Nolan M."/>
            <person name="Ohm R."/>
            <person name="Pangilinan J."/>
            <person name="Park H.-J."/>
            <person name="Ramirez L."/>
            <person name="Alfaro M."/>
            <person name="Sun H."/>
            <person name="Tritt A."/>
            <person name="Yoshinaga Y."/>
            <person name="Zwiers L.-H."/>
            <person name="Turgeon B."/>
            <person name="Goodwin S."/>
            <person name="Spatafora J."/>
            <person name="Crous P."/>
            <person name="Grigoriev I."/>
        </authorList>
    </citation>
    <scope>NUCLEOTIDE SEQUENCE</scope>
    <source>
        <strain evidence="2">Tuck. ex Michener</strain>
    </source>
</reference>
<name>A0A6A6GZM8_VIRVR</name>
<evidence type="ECO:0000256" key="1">
    <source>
        <dbReference type="SAM" id="Phobius"/>
    </source>
</evidence>
<dbReference type="EMBL" id="ML991833">
    <property type="protein sequence ID" value="KAF2230950.1"/>
    <property type="molecule type" value="Genomic_DNA"/>
</dbReference>
<evidence type="ECO:0000313" key="2">
    <source>
        <dbReference type="EMBL" id="KAF2230950.1"/>
    </source>
</evidence>
<keyword evidence="1" id="KW-1133">Transmembrane helix</keyword>
<feature type="transmembrane region" description="Helical" evidence="1">
    <location>
        <begin position="134"/>
        <end position="156"/>
    </location>
</feature>
<keyword evidence="1" id="KW-0812">Transmembrane</keyword>
<sequence length="162" mass="17594">MAAIILRFLHLAQAGIAGYGLYVSSISITNLQKYEKRTKQAAKYSQSAADQLYKTRTTQSAGAVAILISLLTSLYLAFGSGYPSSSKLTLTLANAGMALIVRTYMLDFWRSSAKVPFVKGYNEAISRTGEVMDVLITLAVSWGVLGLAWASATVLMRREARL</sequence>
<keyword evidence="3" id="KW-1185">Reference proteome</keyword>
<organism evidence="2 3">
    <name type="scientific">Viridothelium virens</name>
    <name type="common">Speckled blister lichen</name>
    <name type="synonym">Trypethelium virens</name>
    <dbReference type="NCBI Taxonomy" id="1048519"/>
    <lineage>
        <taxon>Eukaryota</taxon>
        <taxon>Fungi</taxon>
        <taxon>Dikarya</taxon>
        <taxon>Ascomycota</taxon>
        <taxon>Pezizomycotina</taxon>
        <taxon>Dothideomycetes</taxon>
        <taxon>Dothideomycetes incertae sedis</taxon>
        <taxon>Trypetheliales</taxon>
        <taxon>Trypetheliaceae</taxon>
        <taxon>Viridothelium</taxon>
    </lineage>
</organism>
<dbReference type="Proteomes" id="UP000800092">
    <property type="component" value="Unassembled WGS sequence"/>
</dbReference>
<proteinExistence type="predicted"/>
<feature type="transmembrane region" description="Helical" evidence="1">
    <location>
        <begin position="60"/>
        <end position="78"/>
    </location>
</feature>